<feature type="domain" description="DUF4352" evidence="2">
    <location>
        <begin position="47"/>
        <end position="159"/>
    </location>
</feature>
<dbReference type="EMBL" id="QGGL01000011">
    <property type="protein sequence ID" value="PWK11349.1"/>
    <property type="molecule type" value="Genomic_DNA"/>
</dbReference>
<protein>
    <submittedName>
        <fullName evidence="3">Uncharacterized protein DUF4352</fullName>
    </submittedName>
</protein>
<sequence length="173" mass="19108">MERKRNGNKLILLLVLFVLVFSGAVWWMTDQQLATNQGQKTIKTYTLKQEVILGRFVLELNEVQRKPKIVGETNAVDATGTFYLVNVSLRNLDANPQTPVLSQFKMLLSNGSLLAADNTASLLANPTGHAFFLKNVTANETVKGTLVFDVPKGETPQLQATSGDQTINFDLKQ</sequence>
<evidence type="ECO:0000259" key="2">
    <source>
        <dbReference type="Pfam" id="PF11611"/>
    </source>
</evidence>
<dbReference type="Gene3D" id="2.60.40.1240">
    <property type="match status" value="1"/>
</dbReference>
<dbReference type="Pfam" id="PF11611">
    <property type="entry name" value="DUF4352"/>
    <property type="match status" value="1"/>
</dbReference>
<dbReference type="RefSeq" id="WP_109689905.1">
    <property type="nucleotide sequence ID" value="NZ_QGGL01000011.1"/>
</dbReference>
<dbReference type="InterPro" id="IPR029050">
    <property type="entry name" value="Immunoprotect_excell_Ig-like"/>
</dbReference>
<dbReference type="AlphaFoldDB" id="A0A316D7R5"/>
<dbReference type="Proteomes" id="UP000245634">
    <property type="component" value="Unassembled WGS sequence"/>
</dbReference>
<dbReference type="InterPro" id="IPR029051">
    <property type="entry name" value="DUF4352"/>
</dbReference>
<keyword evidence="4" id="KW-1185">Reference proteome</keyword>
<evidence type="ECO:0000313" key="3">
    <source>
        <dbReference type="EMBL" id="PWK11349.1"/>
    </source>
</evidence>
<proteinExistence type="predicted"/>
<name>A0A316D7R5_9BACL</name>
<evidence type="ECO:0000313" key="4">
    <source>
        <dbReference type="Proteomes" id="UP000245634"/>
    </source>
</evidence>
<dbReference type="OrthoDB" id="3430849at2"/>
<gene>
    <name evidence="3" type="ORF">C7459_111145</name>
</gene>
<accession>A0A316D7R5</accession>
<keyword evidence="1" id="KW-0732">Signal</keyword>
<evidence type="ECO:0000256" key="1">
    <source>
        <dbReference type="ARBA" id="ARBA00022729"/>
    </source>
</evidence>
<comment type="caution">
    <text evidence="3">The sequence shown here is derived from an EMBL/GenBank/DDBJ whole genome shotgun (WGS) entry which is preliminary data.</text>
</comment>
<reference evidence="3 4" key="1">
    <citation type="submission" date="2018-05" db="EMBL/GenBank/DDBJ databases">
        <title>Genomic Encyclopedia of Type Strains, Phase IV (KMG-IV): sequencing the most valuable type-strain genomes for metagenomic binning, comparative biology and taxonomic classification.</title>
        <authorList>
            <person name="Goeker M."/>
        </authorList>
    </citation>
    <scope>NUCLEOTIDE SEQUENCE [LARGE SCALE GENOMIC DNA]</scope>
    <source>
        <strain evidence="3 4">DSM 18773</strain>
    </source>
</reference>
<organism evidence="3 4">
    <name type="scientific">Tumebacillus permanentifrigoris</name>
    <dbReference type="NCBI Taxonomy" id="378543"/>
    <lineage>
        <taxon>Bacteria</taxon>
        <taxon>Bacillati</taxon>
        <taxon>Bacillota</taxon>
        <taxon>Bacilli</taxon>
        <taxon>Bacillales</taxon>
        <taxon>Alicyclobacillaceae</taxon>
        <taxon>Tumebacillus</taxon>
    </lineage>
</organism>